<sequence>MEKLLPYLFFLLFSTSVLAQKKFVIISNSKIGTVTSEYVQTINLDNNDTTYLVFCSFRNAKYKHISVDKSISFLNDDDLKSFVKDLQNALIEMENKVNMDWTRENYGLSLYDNGNRLFLREKPSKGNGYTTLTKKQVIEFIAWLEAIDFGKG</sequence>
<evidence type="ECO:0000313" key="1">
    <source>
        <dbReference type="EMBL" id="UPQ80731.1"/>
    </source>
</evidence>
<proteinExistence type="predicted"/>
<dbReference type="RefSeq" id="WP_248436616.1">
    <property type="nucleotide sequence ID" value="NZ_CP096205.1"/>
</dbReference>
<dbReference type="EMBL" id="CP096205">
    <property type="protein sequence ID" value="UPQ80731.1"/>
    <property type="molecule type" value="Genomic_DNA"/>
</dbReference>
<evidence type="ECO:0000313" key="2">
    <source>
        <dbReference type="Proteomes" id="UP000830583"/>
    </source>
</evidence>
<keyword evidence="2" id="KW-1185">Reference proteome</keyword>
<gene>
    <name evidence="1" type="ORF">M0M57_07800</name>
</gene>
<protein>
    <submittedName>
        <fullName evidence="1">Uncharacterized protein</fullName>
    </submittedName>
</protein>
<accession>A0ABY4KIW7</accession>
<organism evidence="1 2">
    <name type="scientific">Flavobacterium azooxidireducens</name>
    <dbReference type="NCBI Taxonomy" id="1871076"/>
    <lineage>
        <taxon>Bacteria</taxon>
        <taxon>Pseudomonadati</taxon>
        <taxon>Bacteroidota</taxon>
        <taxon>Flavobacteriia</taxon>
        <taxon>Flavobacteriales</taxon>
        <taxon>Flavobacteriaceae</taxon>
        <taxon>Flavobacterium</taxon>
    </lineage>
</organism>
<name>A0ABY4KIW7_9FLAO</name>
<reference evidence="1" key="1">
    <citation type="submission" date="2022-04" db="EMBL/GenBank/DDBJ databases">
        <title>Consumption of N2O by Flavobacterium azooxidireducens sp. nov. isolated from Decomposing Leaf Litter of Phragmites australis (Cav.).</title>
        <authorList>
            <person name="Behrendt U."/>
            <person name="Spanner T."/>
            <person name="Augustin J."/>
            <person name="Horn M.A."/>
            <person name="Kolb S."/>
            <person name="Ulrich A."/>
        </authorList>
    </citation>
    <scope>NUCLEOTIDE SEQUENCE</scope>
    <source>
        <strain evidence="1">IGB 4-14</strain>
    </source>
</reference>
<dbReference type="Proteomes" id="UP000830583">
    <property type="component" value="Chromosome"/>
</dbReference>